<gene>
    <name evidence="2" type="primary">spoIIM</name>
    <name evidence="2" type="ORF">GCM10008905_16420</name>
</gene>
<organism evidence="2 3">
    <name type="scientific">Clostridium malenominatum</name>
    <dbReference type="NCBI Taxonomy" id="1539"/>
    <lineage>
        <taxon>Bacteria</taxon>
        <taxon>Bacillati</taxon>
        <taxon>Bacillota</taxon>
        <taxon>Clostridia</taxon>
        <taxon>Eubacteriales</taxon>
        <taxon>Clostridiaceae</taxon>
        <taxon>Clostridium</taxon>
    </lineage>
</organism>
<keyword evidence="1" id="KW-1133">Transmembrane helix</keyword>
<feature type="transmembrane region" description="Helical" evidence="1">
    <location>
        <begin position="139"/>
        <end position="159"/>
    </location>
</feature>
<evidence type="ECO:0000313" key="3">
    <source>
        <dbReference type="Proteomes" id="UP001500339"/>
    </source>
</evidence>
<feature type="transmembrane region" description="Helical" evidence="1">
    <location>
        <begin position="82"/>
        <end position="105"/>
    </location>
</feature>
<reference evidence="2 3" key="1">
    <citation type="journal article" date="2019" name="Int. J. Syst. Evol. Microbiol.">
        <title>The Global Catalogue of Microorganisms (GCM) 10K type strain sequencing project: providing services to taxonomists for standard genome sequencing and annotation.</title>
        <authorList>
            <consortium name="The Broad Institute Genomics Platform"/>
            <consortium name="The Broad Institute Genome Sequencing Center for Infectious Disease"/>
            <person name="Wu L."/>
            <person name="Ma J."/>
        </authorList>
    </citation>
    <scope>NUCLEOTIDE SEQUENCE [LARGE SCALE GENOMIC DNA]</scope>
    <source>
        <strain evidence="2 3">JCM 1405</strain>
    </source>
</reference>
<keyword evidence="1" id="KW-0472">Membrane</keyword>
<feature type="transmembrane region" description="Helical" evidence="1">
    <location>
        <begin position="180"/>
        <end position="199"/>
    </location>
</feature>
<dbReference type="RefSeq" id="WP_343768694.1">
    <property type="nucleotide sequence ID" value="NZ_BAAACF010000001.1"/>
</dbReference>
<accession>A0ABN1IXV1</accession>
<feature type="transmembrane region" description="Helical" evidence="1">
    <location>
        <begin position="112"/>
        <end position="133"/>
    </location>
</feature>
<dbReference type="InterPro" id="IPR002798">
    <property type="entry name" value="SpoIIM-like"/>
</dbReference>
<keyword evidence="1" id="KW-0812">Transmembrane</keyword>
<evidence type="ECO:0000313" key="2">
    <source>
        <dbReference type="EMBL" id="GAA0723600.1"/>
    </source>
</evidence>
<sequence length="208" mass="23634">MFGRKISEVINKHIGRNIALYIITLVCIFAGILIGMYSVRHMGEVYKSELINYLNSFMDYLLKQNVNYKGVLFQAISNNIPFLLFIWFLGMTIIGVPLIVLINLIKGYTLGFTISFIVDSTGGKGIIMCLLGILPQNLFYLPCIIIASVISMEFSLHFLKEKMNRRYKDTLAGRIVSYSLCYLIIILFMGIGFVFEAYVTPNILKLVI</sequence>
<evidence type="ECO:0000256" key="1">
    <source>
        <dbReference type="SAM" id="Phobius"/>
    </source>
</evidence>
<dbReference type="Proteomes" id="UP001500339">
    <property type="component" value="Unassembled WGS sequence"/>
</dbReference>
<dbReference type="PIRSF" id="PIRSF038973">
    <property type="entry name" value="SpoIIM"/>
    <property type="match status" value="1"/>
</dbReference>
<keyword evidence="3" id="KW-1185">Reference proteome</keyword>
<dbReference type="Pfam" id="PF01944">
    <property type="entry name" value="SpoIIM"/>
    <property type="match status" value="1"/>
</dbReference>
<dbReference type="EMBL" id="BAAACF010000001">
    <property type="protein sequence ID" value="GAA0723600.1"/>
    <property type="molecule type" value="Genomic_DNA"/>
</dbReference>
<dbReference type="InterPro" id="IPR014196">
    <property type="entry name" value="SpoIIM"/>
</dbReference>
<feature type="transmembrane region" description="Helical" evidence="1">
    <location>
        <begin position="20"/>
        <end position="39"/>
    </location>
</feature>
<comment type="caution">
    <text evidence="2">The sequence shown here is derived from an EMBL/GenBank/DDBJ whole genome shotgun (WGS) entry which is preliminary data.</text>
</comment>
<proteinExistence type="predicted"/>
<name>A0ABN1IXV1_9CLOT</name>
<dbReference type="NCBIfam" id="TIGR02831">
    <property type="entry name" value="spo_II_M"/>
    <property type="match status" value="1"/>
</dbReference>
<protein>
    <submittedName>
        <fullName evidence="2">Stage II sporulation protein M</fullName>
    </submittedName>
</protein>